<dbReference type="EMBL" id="BNBI01000008">
    <property type="protein sequence ID" value="GHF09869.1"/>
    <property type="molecule type" value="Genomic_DNA"/>
</dbReference>
<name>A0A919E3I2_9ACTN</name>
<dbReference type="Proteomes" id="UP000630718">
    <property type="component" value="Unassembled WGS sequence"/>
</dbReference>
<feature type="region of interest" description="Disordered" evidence="1">
    <location>
        <begin position="19"/>
        <end position="40"/>
    </location>
</feature>
<reference evidence="3" key="1">
    <citation type="journal article" date="2014" name="Int. J. Syst. Evol. Microbiol.">
        <title>Complete genome sequence of Corynebacterium casei LMG S-19264T (=DSM 44701T), isolated from a smear-ripened cheese.</title>
        <authorList>
            <consortium name="US DOE Joint Genome Institute (JGI-PGF)"/>
            <person name="Walter F."/>
            <person name="Albersmeier A."/>
            <person name="Kalinowski J."/>
            <person name="Ruckert C."/>
        </authorList>
    </citation>
    <scope>NUCLEOTIDE SEQUENCE</scope>
    <source>
        <strain evidence="3">JCM 4477</strain>
    </source>
</reference>
<feature type="compositionally biased region" description="Basic and acidic residues" evidence="1">
    <location>
        <begin position="22"/>
        <end position="39"/>
    </location>
</feature>
<evidence type="ECO:0000313" key="3">
    <source>
        <dbReference type="EMBL" id="GHF09869.1"/>
    </source>
</evidence>
<dbReference type="SUPFAM" id="SSF54637">
    <property type="entry name" value="Thioesterase/thiol ester dehydrase-isomerase"/>
    <property type="match status" value="2"/>
</dbReference>
<feature type="domain" description="FAS1-like dehydratase" evidence="2">
    <location>
        <begin position="47"/>
        <end position="165"/>
    </location>
</feature>
<proteinExistence type="predicted"/>
<organism evidence="3 4">
    <name type="scientific">Streptomyces fumanus</name>
    <dbReference type="NCBI Taxonomy" id="67302"/>
    <lineage>
        <taxon>Bacteria</taxon>
        <taxon>Bacillati</taxon>
        <taxon>Actinomycetota</taxon>
        <taxon>Actinomycetes</taxon>
        <taxon>Kitasatosporales</taxon>
        <taxon>Streptomycetaceae</taxon>
        <taxon>Streptomyces</taxon>
    </lineage>
</organism>
<keyword evidence="4" id="KW-1185">Reference proteome</keyword>
<evidence type="ECO:0000256" key="1">
    <source>
        <dbReference type="SAM" id="MobiDB-lite"/>
    </source>
</evidence>
<dbReference type="InterPro" id="IPR029069">
    <property type="entry name" value="HotDog_dom_sf"/>
</dbReference>
<evidence type="ECO:0000313" key="4">
    <source>
        <dbReference type="Proteomes" id="UP000630718"/>
    </source>
</evidence>
<dbReference type="InterPro" id="IPR039569">
    <property type="entry name" value="FAS1-like_DH_region"/>
</dbReference>
<protein>
    <submittedName>
        <fullName evidence="3">Acyl dehydratase</fullName>
    </submittedName>
</protein>
<gene>
    <name evidence="3" type="ORF">GCM10018772_38490</name>
</gene>
<dbReference type="RefSeq" id="WP_190205563.1">
    <property type="nucleotide sequence ID" value="NZ_BNBI01000008.1"/>
</dbReference>
<dbReference type="Pfam" id="PF13452">
    <property type="entry name" value="FAS1_DH_region"/>
    <property type="match status" value="1"/>
</dbReference>
<accession>A0A919E3I2</accession>
<sequence length="441" mass="50812">MQTFDEALTEFIDRSRALLHQESPEDRPPPHPAPLDRDSVPVPSALILTDELIRRYAYTIGDDNPLYTDPAHGERSWYGSQVAPGTILVHVRYPGDHGAQRAQGYPVANFLSGVAWEFYDALRPGMRFRSSKIPREMVIGKGLQADVISHHSETFYWNNSDELVAKAYGRLIHLPVEQMGGTRVMPVQRLGERMFYDYEPYRYDAREVEDIMAALRDERRRGTAPLWWEDVTEGEQLPRIVQPPYGIRDELTYQSLHHGLTAAFDRTRLVRAFRPAYQRCRLNPDFARTHPLTGWPYTAYDEHEDRYLAAYRCEPLPFDFGIQRAQIPLRLLTNWGGDTAFVHRMYTSMRKPVFYGDTVFFHGKVVRKYLAEKADDAGRTAVYAAVAVELVGTNQRGEVHCLGYATVLLPSHEHGAPQLPVLHPERPEYEPFDVHRRADWY</sequence>
<comment type="caution">
    <text evidence="3">The sequence shown here is derived from an EMBL/GenBank/DDBJ whole genome shotgun (WGS) entry which is preliminary data.</text>
</comment>
<dbReference type="AlphaFoldDB" id="A0A919E3I2"/>
<reference evidence="3" key="2">
    <citation type="submission" date="2020-09" db="EMBL/GenBank/DDBJ databases">
        <authorList>
            <person name="Sun Q."/>
            <person name="Ohkuma M."/>
        </authorList>
    </citation>
    <scope>NUCLEOTIDE SEQUENCE</scope>
    <source>
        <strain evidence="3">JCM 4477</strain>
    </source>
</reference>
<dbReference type="Gene3D" id="3.10.129.10">
    <property type="entry name" value="Hotdog Thioesterase"/>
    <property type="match status" value="2"/>
</dbReference>
<evidence type="ECO:0000259" key="2">
    <source>
        <dbReference type="Pfam" id="PF13452"/>
    </source>
</evidence>